<name>A0AAD6Y1U6_9AGAR</name>
<dbReference type="Proteomes" id="UP001219525">
    <property type="component" value="Unassembled WGS sequence"/>
</dbReference>
<organism evidence="1 2">
    <name type="scientific">Mycena pura</name>
    <dbReference type="NCBI Taxonomy" id="153505"/>
    <lineage>
        <taxon>Eukaryota</taxon>
        <taxon>Fungi</taxon>
        <taxon>Dikarya</taxon>
        <taxon>Basidiomycota</taxon>
        <taxon>Agaricomycotina</taxon>
        <taxon>Agaricomycetes</taxon>
        <taxon>Agaricomycetidae</taxon>
        <taxon>Agaricales</taxon>
        <taxon>Marasmiineae</taxon>
        <taxon>Mycenaceae</taxon>
        <taxon>Mycena</taxon>
    </lineage>
</organism>
<sequence>MATVPFPWPSPQIIDALVSKSSGYFIYASTVIKFIDDKNFRPSNRLEIIVGIKEPDFGSPFAGLDQLYTQILYQIHDRPRLFRILTAQFRLRLSSVTHIEQFLEMEPGDVGLVLRALHSVIDLHDCQWIGFHHASFPDYLQDFTRAGEFYVGTDQHLTDLCRHILKAFSYKREELSLNQRSHVAW</sequence>
<proteinExistence type="predicted"/>
<protein>
    <submittedName>
        <fullName evidence="1">Uncharacterized protein</fullName>
    </submittedName>
</protein>
<accession>A0AAD6Y1U6</accession>
<dbReference type="AlphaFoldDB" id="A0AAD6Y1U6"/>
<comment type="caution">
    <text evidence="1">The sequence shown here is derived from an EMBL/GenBank/DDBJ whole genome shotgun (WGS) entry which is preliminary data.</text>
</comment>
<keyword evidence="2" id="KW-1185">Reference proteome</keyword>
<reference evidence="1" key="1">
    <citation type="submission" date="2023-03" db="EMBL/GenBank/DDBJ databases">
        <title>Massive genome expansion in bonnet fungi (Mycena s.s.) driven by repeated elements and novel gene families across ecological guilds.</title>
        <authorList>
            <consortium name="Lawrence Berkeley National Laboratory"/>
            <person name="Harder C.B."/>
            <person name="Miyauchi S."/>
            <person name="Viragh M."/>
            <person name="Kuo A."/>
            <person name="Thoen E."/>
            <person name="Andreopoulos B."/>
            <person name="Lu D."/>
            <person name="Skrede I."/>
            <person name="Drula E."/>
            <person name="Henrissat B."/>
            <person name="Morin E."/>
            <person name="Kohler A."/>
            <person name="Barry K."/>
            <person name="LaButti K."/>
            <person name="Morin E."/>
            <person name="Salamov A."/>
            <person name="Lipzen A."/>
            <person name="Mereny Z."/>
            <person name="Hegedus B."/>
            <person name="Baldrian P."/>
            <person name="Stursova M."/>
            <person name="Weitz H."/>
            <person name="Taylor A."/>
            <person name="Grigoriev I.V."/>
            <person name="Nagy L.G."/>
            <person name="Martin F."/>
            <person name="Kauserud H."/>
        </authorList>
    </citation>
    <scope>NUCLEOTIDE SEQUENCE</scope>
    <source>
        <strain evidence="1">9144</strain>
    </source>
</reference>
<evidence type="ECO:0000313" key="1">
    <source>
        <dbReference type="EMBL" id="KAJ7190573.1"/>
    </source>
</evidence>
<evidence type="ECO:0000313" key="2">
    <source>
        <dbReference type="Proteomes" id="UP001219525"/>
    </source>
</evidence>
<gene>
    <name evidence="1" type="ORF">GGX14DRAFT_382083</name>
</gene>
<dbReference type="EMBL" id="JARJCW010000147">
    <property type="protein sequence ID" value="KAJ7190573.1"/>
    <property type="molecule type" value="Genomic_DNA"/>
</dbReference>